<protein>
    <submittedName>
        <fullName evidence="2">Os03g0422200 protein</fullName>
    </submittedName>
</protein>
<accession>A0A0P0VZN1</accession>
<feature type="compositionally biased region" description="Basic and acidic residues" evidence="1">
    <location>
        <begin position="36"/>
        <end position="53"/>
    </location>
</feature>
<evidence type="ECO:0000313" key="2">
    <source>
        <dbReference type="EMBL" id="BAF12301.1"/>
    </source>
</evidence>
<reference evidence="3" key="2">
    <citation type="journal article" date="2008" name="Nucleic Acids Res.">
        <title>The rice annotation project database (RAP-DB): 2008 update.</title>
        <authorList>
            <consortium name="The rice annotation project (RAP)"/>
        </authorList>
    </citation>
    <scope>GENOME REANNOTATION</scope>
    <source>
        <strain evidence="3">cv. Nipponbare</strain>
    </source>
</reference>
<name>A0A0P0VZN1_ORYSJ</name>
<dbReference type="Proteomes" id="UP000000763">
    <property type="component" value="Chromosome 3"/>
</dbReference>
<reference evidence="2 3" key="1">
    <citation type="journal article" date="2005" name="Nature">
        <title>The map-based sequence of the rice genome.</title>
        <authorList>
            <consortium name="International rice genome sequencing project (IRGSP)"/>
            <person name="Matsumoto T."/>
            <person name="Wu J."/>
            <person name="Kanamori H."/>
            <person name="Katayose Y."/>
            <person name="Fujisawa M."/>
            <person name="Namiki N."/>
            <person name="Mizuno H."/>
            <person name="Yamamoto K."/>
            <person name="Antonio B.A."/>
            <person name="Baba T."/>
            <person name="Sakata K."/>
            <person name="Nagamura Y."/>
            <person name="Aoki H."/>
            <person name="Arikawa K."/>
            <person name="Arita K."/>
            <person name="Bito T."/>
            <person name="Chiden Y."/>
            <person name="Fujitsuka N."/>
            <person name="Fukunaka R."/>
            <person name="Hamada M."/>
            <person name="Harada C."/>
            <person name="Hayashi A."/>
            <person name="Hijishita S."/>
            <person name="Honda M."/>
            <person name="Hosokawa S."/>
            <person name="Ichikawa Y."/>
            <person name="Idonuma A."/>
            <person name="Iijima M."/>
            <person name="Ikeda M."/>
            <person name="Ikeno M."/>
            <person name="Ito K."/>
            <person name="Ito S."/>
            <person name="Ito T."/>
            <person name="Ito Y."/>
            <person name="Ito Y."/>
            <person name="Iwabuchi A."/>
            <person name="Kamiya K."/>
            <person name="Karasawa W."/>
            <person name="Kurita K."/>
            <person name="Katagiri S."/>
            <person name="Kikuta A."/>
            <person name="Kobayashi H."/>
            <person name="Kobayashi N."/>
            <person name="Machita K."/>
            <person name="Maehara T."/>
            <person name="Masukawa M."/>
            <person name="Mizubayashi T."/>
            <person name="Mukai Y."/>
            <person name="Nagasaki H."/>
            <person name="Nagata Y."/>
            <person name="Naito S."/>
            <person name="Nakashima M."/>
            <person name="Nakama Y."/>
            <person name="Nakamichi Y."/>
            <person name="Nakamura M."/>
            <person name="Meguro A."/>
            <person name="Negishi M."/>
            <person name="Ohta I."/>
            <person name="Ohta T."/>
            <person name="Okamoto M."/>
            <person name="Ono N."/>
            <person name="Saji S."/>
            <person name="Sakaguchi M."/>
            <person name="Sakai K."/>
            <person name="Shibata M."/>
            <person name="Shimokawa T."/>
            <person name="Song J."/>
            <person name="Takazaki Y."/>
            <person name="Terasawa K."/>
            <person name="Tsugane M."/>
            <person name="Tsuji K."/>
            <person name="Ueda S."/>
            <person name="Waki K."/>
            <person name="Yamagata H."/>
            <person name="Yamamoto M."/>
            <person name="Yamamoto S."/>
            <person name="Yamane H."/>
            <person name="Yoshiki S."/>
            <person name="Yoshihara R."/>
            <person name="Yukawa K."/>
            <person name="Zhong H."/>
            <person name="Yano M."/>
            <person name="Yuan Q."/>
            <person name="Ouyang S."/>
            <person name="Liu J."/>
            <person name="Jones K.M."/>
            <person name="Gansberger K."/>
            <person name="Moffat K."/>
            <person name="Hill J."/>
            <person name="Bera J."/>
            <person name="Fadrosh D."/>
            <person name="Jin S."/>
            <person name="Johri S."/>
            <person name="Kim M."/>
            <person name="Overton L."/>
            <person name="Reardon M."/>
            <person name="Tsitrin T."/>
            <person name="Vuong H."/>
            <person name="Weaver B."/>
            <person name="Ciecko A."/>
            <person name="Tallon L."/>
            <person name="Jackson J."/>
            <person name="Pai G."/>
            <person name="Aken S.V."/>
            <person name="Utterback T."/>
            <person name="Reidmuller S."/>
            <person name="Feldblyum T."/>
            <person name="Hsiao J."/>
            <person name="Zismann V."/>
            <person name="Iobst S."/>
            <person name="de Vazeille A.R."/>
            <person name="Buell C.R."/>
            <person name="Ying K."/>
            <person name="Li Y."/>
            <person name="Lu T."/>
            <person name="Huang Y."/>
            <person name="Zhao Q."/>
            <person name="Feng Q."/>
            <person name="Zhang L."/>
            <person name="Zhu J."/>
            <person name="Weng Q."/>
            <person name="Mu J."/>
            <person name="Lu Y."/>
            <person name="Fan D."/>
            <person name="Liu Y."/>
            <person name="Guan J."/>
            <person name="Zhang Y."/>
            <person name="Yu S."/>
            <person name="Liu X."/>
            <person name="Zhang Y."/>
            <person name="Hong G."/>
            <person name="Han B."/>
            <person name="Choisne N."/>
            <person name="Demange N."/>
            <person name="Orjeda G."/>
            <person name="Samain S."/>
            <person name="Cattolico L."/>
            <person name="Pelletier E."/>
            <person name="Couloux A."/>
            <person name="Segurens B."/>
            <person name="Wincker P."/>
            <person name="D'Hont A."/>
            <person name="Scarpelli C."/>
            <person name="Weissenbach J."/>
            <person name="Salanoubat M."/>
            <person name="Quetier F."/>
            <person name="Yu Y."/>
            <person name="Kim H.R."/>
            <person name="Rambo T."/>
            <person name="Currie J."/>
            <person name="Collura K."/>
            <person name="Luo M."/>
            <person name="Yang T."/>
            <person name="Ammiraju J.S.S."/>
            <person name="Engler F."/>
            <person name="Soderlund C."/>
            <person name="Wing R.A."/>
            <person name="Palmer L.E."/>
            <person name="de la Bastide M."/>
            <person name="Spiegel L."/>
            <person name="Nascimento L."/>
            <person name="Zutavern T."/>
            <person name="O'Shaughnessy A."/>
            <person name="Dike S."/>
            <person name="Dedhia N."/>
            <person name="Preston R."/>
            <person name="Balija V."/>
            <person name="McCombie W.R."/>
            <person name="Chow T."/>
            <person name="Chen H."/>
            <person name="Chung M."/>
            <person name="Chen C."/>
            <person name="Shaw J."/>
            <person name="Wu H."/>
            <person name="Hsiao K."/>
            <person name="Chao Y."/>
            <person name="Chu M."/>
            <person name="Cheng C."/>
            <person name="Hour A."/>
            <person name="Lee P."/>
            <person name="Lin S."/>
            <person name="Lin Y."/>
            <person name="Liou J."/>
            <person name="Liu S."/>
            <person name="Hsing Y."/>
            <person name="Raghuvanshi S."/>
            <person name="Mohanty A."/>
            <person name="Bharti A.K."/>
            <person name="Gaur A."/>
            <person name="Gupta V."/>
            <person name="Kumar D."/>
            <person name="Ravi V."/>
            <person name="Vij S."/>
            <person name="Kapur A."/>
            <person name="Khurana P."/>
            <person name="Khurana P."/>
            <person name="Khurana J.P."/>
            <person name="Tyagi A.K."/>
            <person name="Gaikwad K."/>
            <person name="Singh A."/>
            <person name="Dalal V."/>
            <person name="Srivastava S."/>
            <person name="Dixit A."/>
            <person name="Pal A.K."/>
            <person name="Ghazi I.A."/>
            <person name="Yadav M."/>
            <person name="Pandit A."/>
            <person name="Bhargava A."/>
            <person name="Sureshbabu K."/>
            <person name="Batra K."/>
            <person name="Sharma T.R."/>
            <person name="Mohapatra T."/>
            <person name="Singh N.K."/>
            <person name="Messing J."/>
            <person name="Nelson A.B."/>
            <person name="Fuks G."/>
            <person name="Kavchok S."/>
            <person name="Keizer G."/>
            <person name="Linton E."/>
            <person name="Llaca V."/>
            <person name="Song R."/>
            <person name="Tanyolac B."/>
            <person name="Young S."/>
            <person name="Ho-Il K."/>
            <person name="Hahn J.H."/>
            <person name="Sangsakoo G."/>
            <person name="Vanavichit A."/>
            <person name="de Mattos Luiz.A.T."/>
            <person name="Zimmer P.D."/>
            <person name="Malone G."/>
            <person name="Dellagostin O."/>
            <person name="de Oliveira A.C."/>
            <person name="Bevan M."/>
            <person name="Bancroft I."/>
            <person name="Minx P."/>
            <person name="Cordum H."/>
            <person name="Wilson R."/>
            <person name="Cheng Z."/>
            <person name="Jin W."/>
            <person name="Jiang J."/>
            <person name="Leong S.A."/>
            <person name="Iwama H."/>
            <person name="Gojobori T."/>
            <person name="Itoh T."/>
            <person name="Niimura Y."/>
            <person name="Fujii Y."/>
            <person name="Habara T."/>
            <person name="Sakai H."/>
            <person name="Sato Y."/>
            <person name="Wilson G."/>
            <person name="Kumar K."/>
            <person name="McCouch S."/>
            <person name="Juretic N."/>
            <person name="Hoen D."/>
            <person name="Wright S."/>
            <person name="Bruskiewich R."/>
            <person name="Bureau T."/>
            <person name="Miyao A."/>
            <person name="Hirochika H."/>
            <person name="Nishikawa T."/>
            <person name="Kadowaki K."/>
            <person name="Sugiura M."/>
            <person name="Burr B."/>
            <person name="Sasaki T."/>
        </authorList>
    </citation>
    <scope>NUCLEOTIDE SEQUENCE [LARGE SCALE GENOMIC DNA]</scope>
    <source>
        <strain evidence="3">cv. Nipponbare</strain>
    </source>
</reference>
<organism evidence="2 3">
    <name type="scientific">Oryza sativa subsp. japonica</name>
    <name type="common">Rice</name>
    <dbReference type="NCBI Taxonomy" id="39947"/>
    <lineage>
        <taxon>Eukaryota</taxon>
        <taxon>Viridiplantae</taxon>
        <taxon>Streptophyta</taxon>
        <taxon>Embryophyta</taxon>
        <taxon>Tracheophyta</taxon>
        <taxon>Spermatophyta</taxon>
        <taxon>Magnoliopsida</taxon>
        <taxon>Liliopsida</taxon>
        <taxon>Poales</taxon>
        <taxon>Poaceae</taxon>
        <taxon>BOP clade</taxon>
        <taxon>Oryzoideae</taxon>
        <taxon>Oryzeae</taxon>
        <taxon>Oryzinae</taxon>
        <taxon>Oryza</taxon>
        <taxon>Oryza sativa</taxon>
    </lineage>
</organism>
<sequence length="120" mass="13317">MTPPRAPLWPSTATPHRRRATPPPLPRDAGRCPPNGEREREGEGAAERPREIGAPRVMRRSEAYTLLGTRIEESLTTLMRNGELCLAPRSSVSSGRSIRGWESLMWKGEGECHVTHCGHP</sequence>
<dbReference type="AlphaFoldDB" id="A0A0P0VZN1"/>
<dbReference type="Gramene" id="Os03t0422200-01">
    <property type="protein sequence ID" value="Os03t0422200-01"/>
    <property type="gene ID" value="Os03g0422200"/>
</dbReference>
<dbReference type="SMR" id="A0A0P0VZN1"/>
<feature type="region of interest" description="Disordered" evidence="1">
    <location>
        <begin position="1"/>
        <end position="56"/>
    </location>
</feature>
<proteinExistence type="predicted"/>
<dbReference type="EMBL" id="AP008209">
    <property type="protein sequence ID" value="BAF12301.1"/>
    <property type="molecule type" value="Genomic_DNA"/>
</dbReference>
<dbReference type="KEGG" id="dosa:Os03g0422200"/>
<evidence type="ECO:0000313" key="3">
    <source>
        <dbReference type="Proteomes" id="UP000000763"/>
    </source>
</evidence>
<evidence type="ECO:0000256" key="1">
    <source>
        <dbReference type="SAM" id="MobiDB-lite"/>
    </source>
</evidence>
<gene>
    <name evidence="2" type="ordered locus">Os03g0422200</name>
</gene>